<accession>A0A8X6LJ46</accession>
<evidence type="ECO:0000313" key="5">
    <source>
        <dbReference type="Proteomes" id="UP000887116"/>
    </source>
</evidence>
<gene>
    <name evidence="4" type="primary">F54H12.3_68</name>
    <name evidence="4" type="ORF">TNCT_178901</name>
</gene>
<feature type="domain" description="Integrase catalytic" evidence="3">
    <location>
        <begin position="329"/>
        <end position="419"/>
    </location>
</feature>
<dbReference type="InterPro" id="IPR036397">
    <property type="entry name" value="RNaseH_sf"/>
</dbReference>
<sequence length="556" mass="65070">MARKMALVPKELVSEYYQLNKPEIRVEDNISNLFHNEETPDDMKAKLLSHWIPKYQRLMQPPPPPKPFEIPKELLQETEVEQEEIPPPLISRINMIAKFIGYTIPKTRKKYIIPILEKLRDVNYTFNDRNELQKDGKTEYRSNGIALFSYLMRNEQDNKNPPPGFNTFLQGILNANIPIDWIGNKNVKEFMILSQTDPKWKKEQSSPIAPNESKPKKLSIAERLQAFSSPETKPEKKTIKKTFSNPESTSDTQQWTTWKAIKKITRNNSLENMERLKKLYYDPKQPASFGGVKRLAEASGIKKTHVRKFLSGQDVYSLHFPVRYKFQRRKTIAYGINELWQSDLVDLQKISRFNKGYRYILTIIDVMSRYLRAFPIKDKKAGTIAKVFSKVFKEVRPKNTQTDKVDSYNHSVHRSLGFAPANVTEADEPLLYKSLYEIDAPVRFRFAVNDVVRISKARKVFRKGYLPGWTEETFVVYKRYPTNPPTYLLQDLSGKEIDGRFYAEELQKIDKSNQDFWAIEKIIRTKGRGPSRQLFVKWVGFDDSFNSWIKAKWLKT</sequence>
<evidence type="ECO:0000313" key="4">
    <source>
        <dbReference type="EMBL" id="GFR12716.1"/>
    </source>
</evidence>
<dbReference type="PROSITE" id="PS50013">
    <property type="entry name" value="CHROMO_2"/>
    <property type="match status" value="1"/>
</dbReference>
<comment type="caution">
    <text evidence="4">The sequence shown here is derived from an EMBL/GenBank/DDBJ whole genome shotgun (WGS) entry which is preliminary data.</text>
</comment>
<dbReference type="PROSITE" id="PS50994">
    <property type="entry name" value="INTEGRASE"/>
    <property type="match status" value="1"/>
</dbReference>
<dbReference type="Gene3D" id="2.40.50.40">
    <property type="match status" value="1"/>
</dbReference>
<dbReference type="GO" id="GO:0003676">
    <property type="term" value="F:nucleic acid binding"/>
    <property type="evidence" value="ECO:0007669"/>
    <property type="project" value="InterPro"/>
</dbReference>
<protein>
    <submittedName>
        <fullName evidence="4">Uncharacterized transposon-derived protein F54H12.3</fullName>
    </submittedName>
</protein>
<keyword evidence="5" id="KW-1185">Reference proteome</keyword>
<dbReference type="InterPro" id="IPR012337">
    <property type="entry name" value="RNaseH-like_sf"/>
</dbReference>
<dbReference type="Gene3D" id="3.30.420.10">
    <property type="entry name" value="Ribonuclease H-like superfamily/Ribonuclease H"/>
    <property type="match status" value="1"/>
</dbReference>
<dbReference type="InterPro" id="IPR000953">
    <property type="entry name" value="Chromo/chromo_shadow_dom"/>
</dbReference>
<name>A0A8X6LJ46_TRICU</name>
<feature type="domain" description="Chromo" evidence="2">
    <location>
        <begin position="517"/>
        <end position="556"/>
    </location>
</feature>
<evidence type="ECO:0000256" key="1">
    <source>
        <dbReference type="SAM" id="MobiDB-lite"/>
    </source>
</evidence>
<dbReference type="InterPro" id="IPR016197">
    <property type="entry name" value="Chromo-like_dom_sf"/>
</dbReference>
<reference evidence="4" key="1">
    <citation type="submission" date="2020-07" db="EMBL/GenBank/DDBJ databases">
        <title>Multicomponent nature underlies the extraordinary mechanical properties of spider dragline silk.</title>
        <authorList>
            <person name="Kono N."/>
            <person name="Nakamura H."/>
            <person name="Mori M."/>
            <person name="Yoshida Y."/>
            <person name="Ohtoshi R."/>
            <person name="Malay A.D."/>
            <person name="Moran D.A.P."/>
            <person name="Tomita M."/>
            <person name="Numata K."/>
            <person name="Arakawa K."/>
        </authorList>
    </citation>
    <scope>NUCLEOTIDE SEQUENCE</scope>
</reference>
<dbReference type="PANTHER" id="PTHR46585">
    <property type="entry name" value="INTEGRASE CORE DOMAIN CONTAINING PROTEIN"/>
    <property type="match status" value="1"/>
</dbReference>
<dbReference type="GO" id="GO:0005694">
    <property type="term" value="C:chromosome"/>
    <property type="evidence" value="ECO:0007669"/>
    <property type="project" value="UniProtKB-ARBA"/>
</dbReference>
<feature type="region of interest" description="Disordered" evidence="1">
    <location>
        <begin position="227"/>
        <end position="250"/>
    </location>
</feature>
<evidence type="ECO:0000259" key="3">
    <source>
        <dbReference type="PROSITE" id="PS50994"/>
    </source>
</evidence>
<dbReference type="InterPro" id="IPR001584">
    <property type="entry name" value="Integrase_cat-core"/>
</dbReference>
<dbReference type="SUPFAM" id="SSF53098">
    <property type="entry name" value="Ribonuclease H-like"/>
    <property type="match status" value="1"/>
</dbReference>
<dbReference type="Proteomes" id="UP000887116">
    <property type="component" value="Unassembled WGS sequence"/>
</dbReference>
<evidence type="ECO:0000259" key="2">
    <source>
        <dbReference type="PROSITE" id="PS50013"/>
    </source>
</evidence>
<organism evidence="4 5">
    <name type="scientific">Trichonephila clavata</name>
    <name type="common">Joro spider</name>
    <name type="synonym">Nephila clavata</name>
    <dbReference type="NCBI Taxonomy" id="2740835"/>
    <lineage>
        <taxon>Eukaryota</taxon>
        <taxon>Metazoa</taxon>
        <taxon>Ecdysozoa</taxon>
        <taxon>Arthropoda</taxon>
        <taxon>Chelicerata</taxon>
        <taxon>Arachnida</taxon>
        <taxon>Araneae</taxon>
        <taxon>Araneomorphae</taxon>
        <taxon>Entelegynae</taxon>
        <taxon>Araneoidea</taxon>
        <taxon>Nephilidae</taxon>
        <taxon>Trichonephila</taxon>
    </lineage>
</organism>
<dbReference type="EMBL" id="BMAO01036724">
    <property type="protein sequence ID" value="GFR12716.1"/>
    <property type="molecule type" value="Genomic_DNA"/>
</dbReference>
<dbReference type="SUPFAM" id="SSF54160">
    <property type="entry name" value="Chromo domain-like"/>
    <property type="match status" value="1"/>
</dbReference>
<dbReference type="AlphaFoldDB" id="A0A8X6LJ46"/>
<dbReference type="PANTHER" id="PTHR46585:SF1">
    <property type="entry name" value="CHROMO DOMAIN-CONTAINING PROTEIN"/>
    <property type="match status" value="1"/>
</dbReference>
<dbReference type="GO" id="GO:0015074">
    <property type="term" value="P:DNA integration"/>
    <property type="evidence" value="ECO:0007669"/>
    <property type="project" value="InterPro"/>
</dbReference>
<dbReference type="OrthoDB" id="6420463at2759"/>
<proteinExistence type="predicted"/>